<reference evidence="2 3" key="1">
    <citation type="submission" date="2020-08" db="EMBL/GenBank/DDBJ databases">
        <title>Genomic Encyclopedia of Type Strains, Phase IV (KMG-IV): sequencing the most valuable type-strain genomes for metagenomic binning, comparative biology and taxonomic classification.</title>
        <authorList>
            <person name="Goeker M."/>
        </authorList>
    </citation>
    <scope>NUCLEOTIDE SEQUENCE [LARGE SCALE GENOMIC DNA]</scope>
    <source>
        <strain evidence="2 3">DSM 27026</strain>
    </source>
</reference>
<protein>
    <submittedName>
        <fullName evidence="2">Uncharacterized protein YjeT (DUF2065 family)</fullName>
    </submittedName>
</protein>
<keyword evidence="1" id="KW-0812">Transmembrane</keyword>
<feature type="transmembrane region" description="Helical" evidence="1">
    <location>
        <begin position="45"/>
        <end position="65"/>
    </location>
</feature>
<evidence type="ECO:0000313" key="3">
    <source>
        <dbReference type="Proteomes" id="UP000553706"/>
    </source>
</evidence>
<dbReference type="EMBL" id="JACHFJ010000002">
    <property type="protein sequence ID" value="MBB5372477.1"/>
    <property type="molecule type" value="Genomic_DNA"/>
</dbReference>
<sequence>MGRALLRALGMVLIVIGAVPMTPLIWLLVFVHGNPYGIFSHIHLAFWQTQFIGLGLVGVGIVLLMRA</sequence>
<keyword evidence="1" id="KW-1133">Transmembrane helix</keyword>
<gene>
    <name evidence="2" type="ORF">HNP71_000715</name>
</gene>
<evidence type="ECO:0000313" key="2">
    <source>
        <dbReference type="EMBL" id="MBB5372477.1"/>
    </source>
</evidence>
<keyword evidence="1" id="KW-0472">Membrane</keyword>
<feature type="transmembrane region" description="Helical" evidence="1">
    <location>
        <begin position="12"/>
        <end position="33"/>
    </location>
</feature>
<comment type="caution">
    <text evidence="2">The sequence shown here is derived from an EMBL/GenBank/DDBJ whole genome shotgun (WGS) entry which is preliminary data.</text>
</comment>
<accession>A0A840VCA1</accession>
<evidence type="ECO:0000256" key="1">
    <source>
        <dbReference type="SAM" id="Phobius"/>
    </source>
</evidence>
<dbReference type="RefSeq" id="WP_183265500.1">
    <property type="nucleotide sequence ID" value="NZ_JACHFJ010000002.1"/>
</dbReference>
<dbReference type="AlphaFoldDB" id="A0A840VCA1"/>
<dbReference type="Proteomes" id="UP000553706">
    <property type="component" value="Unassembled WGS sequence"/>
</dbReference>
<organism evidence="2 3">
    <name type="scientific">Acidocella aromatica</name>
    <dbReference type="NCBI Taxonomy" id="1303579"/>
    <lineage>
        <taxon>Bacteria</taxon>
        <taxon>Pseudomonadati</taxon>
        <taxon>Pseudomonadota</taxon>
        <taxon>Alphaproteobacteria</taxon>
        <taxon>Acetobacterales</taxon>
        <taxon>Acidocellaceae</taxon>
        <taxon>Acidocella</taxon>
    </lineage>
</organism>
<name>A0A840VCA1_9PROT</name>
<proteinExistence type="predicted"/>
<keyword evidence="3" id="KW-1185">Reference proteome</keyword>